<feature type="transmembrane region" description="Helical" evidence="2">
    <location>
        <begin position="192"/>
        <end position="218"/>
    </location>
</feature>
<dbReference type="OrthoDB" id="786291at2"/>
<feature type="region of interest" description="Disordered" evidence="1">
    <location>
        <begin position="69"/>
        <end position="101"/>
    </location>
</feature>
<keyword evidence="2" id="KW-1133">Transmembrane helix</keyword>
<proteinExistence type="predicted"/>
<feature type="transmembrane region" description="Helical" evidence="2">
    <location>
        <begin position="250"/>
        <end position="268"/>
    </location>
</feature>
<dbReference type="EMBL" id="FOCL01000005">
    <property type="protein sequence ID" value="SEO08376.1"/>
    <property type="molecule type" value="Genomic_DNA"/>
</dbReference>
<dbReference type="STRING" id="551995.SAMN05192574_105241"/>
<keyword evidence="2" id="KW-0472">Membrane</keyword>
<keyword evidence="2" id="KW-0812">Transmembrane</keyword>
<dbReference type="RefSeq" id="WP_091212091.1">
    <property type="nucleotide sequence ID" value="NZ_FOCL01000005.1"/>
</dbReference>
<dbReference type="AlphaFoldDB" id="A0A1H8LU29"/>
<evidence type="ECO:0000313" key="4">
    <source>
        <dbReference type="Proteomes" id="UP000198942"/>
    </source>
</evidence>
<feature type="compositionally biased region" description="Low complexity" evidence="1">
    <location>
        <begin position="75"/>
        <end position="99"/>
    </location>
</feature>
<name>A0A1H8LU29_9SPHI</name>
<protein>
    <submittedName>
        <fullName evidence="3">Uncharacterized protein</fullName>
    </submittedName>
</protein>
<dbReference type="SUPFAM" id="SSF117074">
    <property type="entry name" value="Hypothetical protein PA1324"/>
    <property type="match status" value="1"/>
</dbReference>
<feature type="region of interest" description="Disordered" evidence="1">
    <location>
        <begin position="114"/>
        <end position="137"/>
    </location>
</feature>
<sequence length="433" mass="46747">MGKGFWDFKSYDEQRWFRFLVLKTVIVALLYFFAHIALNSWVPKYSYEYTVLDQDQLQMINRIYSDASKPKADAGKGTASPTSSTSPKAKKGTGTAAKADSLKKKDSAALASLPADTGAAKSSEKGPGPSQGMDTSRIRKPVCMQVMDYLDNIFENKIEPGQKTRIMGFLCELKAEDAPAFLGKVRFEIRSYFWLTGPCVYVEIIFWSILGVLASLLFNLGVLSKNATTDLGNPQSYFDSSEIPFQVAKVLYAPICTLVVILGYNYFSNQNIVDISSSKGVLVFAFICGFYSSRVIALMDRLKEVLLPNSGTSTLPGTPPAPGANALIASLTVKAVPADALLTAAEIATVGADWLNHVVVTLKSTVTGAVLTGSRMAIDPPGSFTFKDVQPGNYTITADFQHPAGGAPIHLEGTKTGQISSGKAAVEVKLERL</sequence>
<feature type="transmembrane region" description="Helical" evidence="2">
    <location>
        <begin position="16"/>
        <end position="38"/>
    </location>
</feature>
<reference evidence="4" key="1">
    <citation type="submission" date="2016-10" db="EMBL/GenBank/DDBJ databases">
        <authorList>
            <person name="Varghese N."/>
            <person name="Submissions S."/>
        </authorList>
    </citation>
    <scope>NUCLEOTIDE SEQUENCE [LARGE SCALE GENOMIC DNA]</scope>
    <source>
        <strain evidence="4">Gh-48</strain>
    </source>
</reference>
<evidence type="ECO:0000313" key="3">
    <source>
        <dbReference type="EMBL" id="SEO08376.1"/>
    </source>
</evidence>
<evidence type="ECO:0000256" key="1">
    <source>
        <dbReference type="SAM" id="MobiDB-lite"/>
    </source>
</evidence>
<accession>A0A1H8LU29</accession>
<gene>
    <name evidence="3" type="ORF">SAMN05192574_105241</name>
</gene>
<evidence type="ECO:0000256" key="2">
    <source>
        <dbReference type="SAM" id="Phobius"/>
    </source>
</evidence>
<keyword evidence="4" id="KW-1185">Reference proteome</keyword>
<feature type="transmembrane region" description="Helical" evidence="2">
    <location>
        <begin position="280"/>
        <end position="299"/>
    </location>
</feature>
<organism evidence="3 4">
    <name type="scientific">Mucilaginibacter gossypiicola</name>
    <dbReference type="NCBI Taxonomy" id="551995"/>
    <lineage>
        <taxon>Bacteria</taxon>
        <taxon>Pseudomonadati</taxon>
        <taxon>Bacteroidota</taxon>
        <taxon>Sphingobacteriia</taxon>
        <taxon>Sphingobacteriales</taxon>
        <taxon>Sphingobacteriaceae</taxon>
        <taxon>Mucilaginibacter</taxon>
    </lineage>
</organism>
<dbReference type="Proteomes" id="UP000198942">
    <property type="component" value="Unassembled WGS sequence"/>
</dbReference>